<feature type="transmembrane region" description="Helical" evidence="1">
    <location>
        <begin position="48"/>
        <end position="70"/>
    </location>
</feature>
<keyword evidence="1" id="KW-0812">Transmembrane</keyword>
<reference evidence="2 3" key="1">
    <citation type="submission" date="2018-04" db="EMBL/GenBank/DDBJ databases">
        <title>Complete genome uncultured novel isolate.</title>
        <authorList>
            <person name="Merlino G."/>
        </authorList>
    </citation>
    <scope>NUCLEOTIDE SEQUENCE [LARGE SCALE GENOMIC DNA]</scope>
    <source>
        <strain evidence="3">R1DC9</strain>
    </source>
</reference>
<sequence length="117" mass="14151">MKLFKRKTTTILGTIGWWEKNRIVYNIYMLFIGFLSFFIGYITIPLIYILIGLTLNIIFTFSWIGELIFIRHFKSRKLTLKYTRFFIFIFYGFSTLSVLSYSFLPELLDWSIDLWLK</sequence>
<keyword evidence="1" id="KW-1133">Transmembrane helix</keyword>
<organism evidence="2 3">
    <name type="scientific">Mangrovivirga cuniculi</name>
    <dbReference type="NCBI Taxonomy" id="2715131"/>
    <lineage>
        <taxon>Bacteria</taxon>
        <taxon>Pseudomonadati</taxon>
        <taxon>Bacteroidota</taxon>
        <taxon>Cytophagia</taxon>
        <taxon>Cytophagales</taxon>
        <taxon>Mangrovivirgaceae</taxon>
        <taxon>Mangrovivirga</taxon>
    </lineage>
</organism>
<dbReference type="AlphaFoldDB" id="A0A4D7JL75"/>
<evidence type="ECO:0000313" key="2">
    <source>
        <dbReference type="EMBL" id="QCK15643.1"/>
    </source>
</evidence>
<dbReference type="EMBL" id="CP028923">
    <property type="protein sequence ID" value="QCK15643.1"/>
    <property type="molecule type" value="Genomic_DNA"/>
</dbReference>
<feature type="transmembrane region" description="Helical" evidence="1">
    <location>
        <begin position="82"/>
        <end position="104"/>
    </location>
</feature>
<accession>A0A4D7JL75</accession>
<evidence type="ECO:0000256" key="1">
    <source>
        <dbReference type="SAM" id="Phobius"/>
    </source>
</evidence>
<keyword evidence="3" id="KW-1185">Reference proteome</keyword>
<proteinExistence type="predicted"/>
<gene>
    <name evidence="2" type="ORF">DCC35_13265</name>
</gene>
<keyword evidence="1" id="KW-0472">Membrane</keyword>
<feature type="transmembrane region" description="Helical" evidence="1">
    <location>
        <begin position="23"/>
        <end position="42"/>
    </location>
</feature>
<protein>
    <submittedName>
        <fullName evidence="2">Uncharacterized protein</fullName>
    </submittedName>
</protein>
<dbReference type="Proteomes" id="UP000298616">
    <property type="component" value="Chromosome"/>
</dbReference>
<dbReference type="KEGG" id="fpf:DCC35_13265"/>
<name>A0A4D7JL75_9BACT</name>
<evidence type="ECO:0000313" key="3">
    <source>
        <dbReference type="Proteomes" id="UP000298616"/>
    </source>
</evidence>